<evidence type="ECO:0000256" key="1">
    <source>
        <dbReference type="SAM" id="MobiDB-lite"/>
    </source>
</evidence>
<dbReference type="EnsemblProtists" id="EKX47422">
    <property type="protein sequence ID" value="EKX47422"/>
    <property type="gene ID" value="GUITHDRAFT_152107"/>
</dbReference>
<evidence type="ECO:0000313" key="3">
    <source>
        <dbReference type="EnsemblProtists" id="EKX47422"/>
    </source>
</evidence>
<feature type="compositionally biased region" description="Basic and acidic residues" evidence="1">
    <location>
        <begin position="100"/>
        <end position="120"/>
    </location>
</feature>
<accession>L1JGI2</accession>
<reference evidence="2 4" key="1">
    <citation type="journal article" date="2012" name="Nature">
        <title>Algal genomes reveal evolutionary mosaicism and the fate of nucleomorphs.</title>
        <authorList>
            <consortium name="DOE Joint Genome Institute"/>
            <person name="Curtis B.A."/>
            <person name="Tanifuji G."/>
            <person name="Burki F."/>
            <person name="Gruber A."/>
            <person name="Irimia M."/>
            <person name="Maruyama S."/>
            <person name="Arias M.C."/>
            <person name="Ball S.G."/>
            <person name="Gile G.H."/>
            <person name="Hirakawa Y."/>
            <person name="Hopkins J.F."/>
            <person name="Kuo A."/>
            <person name="Rensing S.A."/>
            <person name="Schmutz J."/>
            <person name="Symeonidi A."/>
            <person name="Elias M."/>
            <person name="Eveleigh R.J."/>
            <person name="Herman E.K."/>
            <person name="Klute M.J."/>
            <person name="Nakayama T."/>
            <person name="Obornik M."/>
            <person name="Reyes-Prieto A."/>
            <person name="Armbrust E.V."/>
            <person name="Aves S.J."/>
            <person name="Beiko R.G."/>
            <person name="Coutinho P."/>
            <person name="Dacks J.B."/>
            <person name="Durnford D.G."/>
            <person name="Fast N.M."/>
            <person name="Green B.R."/>
            <person name="Grisdale C.J."/>
            <person name="Hempel F."/>
            <person name="Henrissat B."/>
            <person name="Hoppner M.P."/>
            <person name="Ishida K."/>
            <person name="Kim E."/>
            <person name="Koreny L."/>
            <person name="Kroth P.G."/>
            <person name="Liu Y."/>
            <person name="Malik S.B."/>
            <person name="Maier U.G."/>
            <person name="McRose D."/>
            <person name="Mock T."/>
            <person name="Neilson J.A."/>
            <person name="Onodera N.T."/>
            <person name="Poole A.M."/>
            <person name="Pritham E.J."/>
            <person name="Richards T.A."/>
            <person name="Rocap G."/>
            <person name="Roy S.W."/>
            <person name="Sarai C."/>
            <person name="Schaack S."/>
            <person name="Shirato S."/>
            <person name="Slamovits C.H."/>
            <person name="Spencer D.F."/>
            <person name="Suzuki S."/>
            <person name="Worden A.Z."/>
            <person name="Zauner S."/>
            <person name="Barry K."/>
            <person name="Bell C."/>
            <person name="Bharti A.K."/>
            <person name="Crow J.A."/>
            <person name="Grimwood J."/>
            <person name="Kramer R."/>
            <person name="Lindquist E."/>
            <person name="Lucas S."/>
            <person name="Salamov A."/>
            <person name="McFadden G.I."/>
            <person name="Lane C.E."/>
            <person name="Keeling P.J."/>
            <person name="Gray M.W."/>
            <person name="Grigoriev I.V."/>
            <person name="Archibald J.M."/>
        </authorList>
    </citation>
    <scope>NUCLEOTIDE SEQUENCE</scope>
    <source>
        <strain evidence="2 4">CCMP2712</strain>
    </source>
</reference>
<organism evidence="2">
    <name type="scientific">Guillardia theta (strain CCMP2712)</name>
    <name type="common">Cryptophyte</name>
    <dbReference type="NCBI Taxonomy" id="905079"/>
    <lineage>
        <taxon>Eukaryota</taxon>
        <taxon>Cryptophyceae</taxon>
        <taxon>Pyrenomonadales</taxon>
        <taxon>Geminigeraceae</taxon>
        <taxon>Guillardia</taxon>
    </lineage>
</organism>
<name>L1JGI2_GUITC</name>
<dbReference type="KEGG" id="gtt:GUITHDRAFT_152107"/>
<dbReference type="GeneID" id="17304085"/>
<dbReference type="HOGENOM" id="CLU_1423964_0_0_1"/>
<sequence>MVWLISQEVDFVSQENFQQERIRPSFLNHDIHASTAAMLAYNSTREEILDGERKQLLRPIQWEFAEIRKAAVIKDDIKPVDKSKKKSSSKMFLRLPESPGPHEHHDDHRPAAAKTARDGVGRLQTQRSQTSAAQSTLTPRSFVSSRMTRNFLRSARRAISSNGAASNQLPSVVVDNKLLAQLIEQTSQLHT</sequence>
<keyword evidence="4" id="KW-1185">Reference proteome</keyword>
<dbReference type="RefSeq" id="XP_005834402.1">
    <property type="nucleotide sequence ID" value="XM_005834345.1"/>
</dbReference>
<dbReference type="PaxDb" id="55529-EKX47422"/>
<dbReference type="EMBL" id="JH992990">
    <property type="protein sequence ID" value="EKX47422.1"/>
    <property type="molecule type" value="Genomic_DNA"/>
</dbReference>
<evidence type="ECO:0000313" key="2">
    <source>
        <dbReference type="EMBL" id="EKX47422.1"/>
    </source>
</evidence>
<feature type="region of interest" description="Disordered" evidence="1">
    <location>
        <begin position="79"/>
        <end position="141"/>
    </location>
</feature>
<gene>
    <name evidence="2" type="ORF">GUITHDRAFT_152107</name>
</gene>
<dbReference type="AlphaFoldDB" id="L1JGI2"/>
<proteinExistence type="predicted"/>
<protein>
    <submittedName>
        <fullName evidence="2 3">Uncharacterized protein</fullName>
    </submittedName>
</protein>
<reference evidence="4" key="2">
    <citation type="submission" date="2012-11" db="EMBL/GenBank/DDBJ databases">
        <authorList>
            <person name="Kuo A."/>
            <person name="Curtis B.A."/>
            <person name="Tanifuji G."/>
            <person name="Burki F."/>
            <person name="Gruber A."/>
            <person name="Irimia M."/>
            <person name="Maruyama S."/>
            <person name="Arias M.C."/>
            <person name="Ball S.G."/>
            <person name="Gile G.H."/>
            <person name="Hirakawa Y."/>
            <person name="Hopkins J.F."/>
            <person name="Rensing S.A."/>
            <person name="Schmutz J."/>
            <person name="Symeonidi A."/>
            <person name="Elias M."/>
            <person name="Eveleigh R.J."/>
            <person name="Herman E.K."/>
            <person name="Klute M.J."/>
            <person name="Nakayama T."/>
            <person name="Obornik M."/>
            <person name="Reyes-Prieto A."/>
            <person name="Armbrust E.V."/>
            <person name="Aves S.J."/>
            <person name="Beiko R.G."/>
            <person name="Coutinho P."/>
            <person name="Dacks J.B."/>
            <person name="Durnford D.G."/>
            <person name="Fast N.M."/>
            <person name="Green B.R."/>
            <person name="Grisdale C."/>
            <person name="Hempe F."/>
            <person name="Henrissat B."/>
            <person name="Hoppner M.P."/>
            <person name="Ishida K.-I."/>
            <person name="Kim E."/>
            <person name="Koreny L."/>
            <person name="Kroth P.G."/>
            <person name="Liu Y."/>
            <person name="Malik S.-B."/>
            <person name="Maier U.G."/>
            <person name="McRose D."/>
            <person name="Mock T."/>
            <person name="Neilson J.A."/>
            <person name="Onodera N.T."/>
            <person name="Poole A.M."/>
            <person name="Pritham E.J."/>
            <person name="Richards T.A."/>
            <person name="Rocap G."/>
            <person name="Roy S.W."/>
            <person name="Sarai C."/>
            <person name="Schaack S."/>
            <person name="Shirato S."/>
            <person name="Slamovits C.H."/>
            <person name="Spencer D.F."/>
            <person name="Suzuki S."/>
            <person name="Worden A.Z."/>
            <person name="Zauner S."/>
            <person name="Barry K."/>
            <person name="Bell C."/>
            <person name="Bharti A.K."/>
            <person name="Crow J.A."/>
            <person name="Grimwood J."/>
            <person name="Kramer R."/>
            <person name="Lindquist E."/>
            <person name="Lucas S."/>
            <person name="Salamov A."/>
            <person name="McFadden G.I."/>
            <person name="Lane C.E."/>
            <person name="Keeling P.J."/>
            <person name="Gray M.W."/>
            <person name="Grigoriev I.V."/>
            <person name="Archibald J.M."/>
        </authorList>
    </citation>
    <scope>NUCLEOTIDE SEQUENCE</scope>
    <source>
        <strain evidence="4">CCMP2712</strain>
    </source>
</reference>
<feature type="compositionally biased region" description="Low complexity" evidence="1">
    <location>
        <begin position="123"/>
        <end position="138"/>
    </location>
</feature>
<reference evidence="3" key="3">
    <citation type="submission" date="2016-03" db="UniProtKB">
        <authorList>
            <consortium name="EnsemblProtists"/>
        </authorList>
    </citation>
    <scope>IDENTIFICATION</scope>
</reference>
<evidence type="ECO:0000313" key="4">
    <source>
        <dbReference type="Proteomes" id="UP000011087"/>
    </source>
</evidence>
<dbReference type="Proteomes" id="UP000011087">
    <property type="component" value="Unassembled WGS sequence"/>
</dbReference>